<protein>
    <submittedName>
        <fullName evidence="3">Uu.00g141240.m01.CDS01</fullName>
    </submittedName>
</protein>
<dbReference type="Proteomes" id="UP001295740">
    <property type="component" value="Unassembled WGS sequence"/>
</dbReference>
<dbReference type="AlphaFoldDB" id="A0AAI8VQ90"/>
<feature type="region of interest" description="Disordered" evidence="1">
    <location>
        <begin position="168"/>
        <end position="211"/>
    </location>
</feature>
<sequence length="348" mass="37192">MAHRRNESENMDINDRAPDALDWDALIPPVSPWPAVAGSLTASMQQAMPAIIENAVRDAFVETGLWASPRTVAPSIESLVARAITEAVPATVRQALRQARPAFDTARIPFDIAQPGAAAANVTARQALQQARPAFETALQQQQATPAYGTGRFPLTSALTGAAAAHAPYPPQQQATPASVAGRRPLPSAPTGAAAATATDLPQEAVRRGGRMQKNRTCPECDKVMTHGVWFDHVKQAHIGIRCLWPGCTTQSDFPDEKALRRHLKDHRKAVIADAPMPPGGGKPCGWPGCERSYGSLDRAERHVTEHQVLLRRAQDANLEMQYAANEATKGMTEGADAAVPGGGVDHE</sequence>
<dbReference type="InterPro" id="IPR013087">
    <property type="entry name" value="Znf_C2H2_type"/>
</dbReference>
<accession>A0AAI8VQ90</accession>
<dbReference type="SMART" id="SM00355">
    <property type="entry name" value="ZnF_C2H2"/>
    <property type="match status" value="3"/>
</dbReference>
<feature type="domain" description="C2H2-type" evidence="2">
    <location>
        <begin position="283"/>
        <end position="307"/>
    </location>
</feature>
<proteinExistence type="predicted"/>
<feature type="compositionally biased region" description="Low complexity" evidence="1">
    <location>
        <begin position="189"/>
        <end position="199"/>
    </location>
</feature>
<comment type="caution">
    <text evidence="3">The sequence shown here is derived from an EMBL/GenBank/DDBJ whole genome shotgun (WGS) entry which is preliminary data.</text>
</comment>
<reference evidence="3" key="1">
    <citation type="submission" date="2023-10" db="EMBL/GenBank/DDBJ databases">
        <authorList>
            <person name="Hackl T."/>
        </authorList>
    </citation>
    <scope>NUCLEOTIDE SEQUENCE</scope>
</reference>
<feature type="domain" description="C2H2-type" evidence="2">
    <location>
        <begin position="241"/>
        <end position="267"/>
    </location>
</feature>
<keyword evidence="4" id="KW-1185">Reference proteome</keyword>
<evidence type="ECO:0000313" key="4">
    <source>
        <dbReference type="Proteomes" id="UP001295740"/>
    </source>
</evidence>
<evidence type="ECO:0000313" key="3">
    <source>
        <dbReference type="EMBL" id="CAJ2509098.1"/>
    </source>
</evidence>
<organism evidence="3 4">
    <name type="scientific">Anthostomella pinea</name>
    <dbReference type="NCBI Taxonomy" id="933095"/>
    <lineage>
        <taxon>Eukaryota</taxon>
        <taxon>Fungi</taxon>
        <taxon>Dikarya</taxon>
        <taxon>Ascomycota</taxon>
        <taxon>Pezizomycotina</taxon>
        <taxon>Sordariomycetes</taxon>
        <taxon>Xylariomycetidae</taxon>
        <taxon>Xylariales</taxon>
        <taxon>Xylariaceae</taxon>
        <taxon>Anthostomella</taxon>
    </lineage>
</organism>
<feature type="compositionally biased region" description="Low complexity" evidence="1">
    <location>
        <begin position="168"/>
        <end position="178"/>
    </location>
</feature>
<feature type="domain" description="C2H2-type" evidence="2">
    <location>
        <begin position="216"/>
        <end position="238"/>
    </location>
</feature>
<name>A0AAI8VQ90_9PEZI</name>
<dbReference type="EMBL" id="CAUWAG010000012">
    <property type="protein sequence ID" value="CAJ2509098.1"/>
    <property type="molecule type" value="Genomic_DNA"/>
</dbReference>
<evidence type="ECO:0000256" key="1">
    <source>
        <dbReference type="SAM" id="MobiDB-lite"/>
    </source>
</evidence>
<evidence type="ECO:0000259" key="2">
    <source>
        <dbReference type="SMART" id="SM00355"/>
    </source>
</evidence>
<gene>
    <name evidence="3" type="ORF">KHLLAP_LOCUS9566</name>
</gene>